<evidence type="ECO:0000313" key="11">
    <source>
        <dbReference type="EMBL" id="QDU25137.1"/>
    </source>
</evidence>
<dbReference type="EMBL" id="CP036274">
    <property type="protein sequence ID" value="QDU25137.1"/>
    <property type="molecule type" value="Genomic_DNA"/>
</dbReference>
<dbReference type="OrthoDB" id="175242at2"/>
<protein>
    <recommendedName>
        <fullName evidence="13">DUF1592 domain-containing protein</fullName>
    </recommendedName>
</protein>
<feature type="signal peptide" evidence="4">
    <location>
        <begin position="1"/>
        <end position="19"/>
    </location>
</feature>
<sequence length="878" mass="98600" precursor="true">MPLSIRALSVCCWLSLCLAAVDIAAAQQPSAKQAVAAPRGYDDVAQPFIKQYCLNCHGTAAKAGYRIDLIGTDFSAASVADHWKELIDRVNVGEMPPKESPQPSAQETAAFVTWVNEQLRQVDLAAKKAGGRIPLRRLNRDEYANTVRDLLLLDDKIVRPLIEDLPSDGQAEGFDRLGVALFFDQTQIERSLGVAEKIVARAIVTAPPKENSLVNRFEFEHKRPPPEMVEVFPAFAHTIPRGAKDRFVHADHIEIIQGGPTYKREYDGWGAIEHFAISKVVTQDGYYRFRINAKMDNRGRTEQNKFRLLYATDSPIFVEKEVPVDPSGVTEVVLFLRGPVNGEVKGPQVFRLLWNHNDKAVIREPNYMKLVSQWTGLRGKTEQAAARRAPQSELDELKQQRSELEQKLNAWTGPANIYNPEMDIDKLPRLLLESIEITGPVQKEWPPASHKQLFFAGDERQDAAYAREIFTRFLPRAYRRPVTAAEVEAVVDVVEDAQSTSKLPFAAAMRVGLQRVLCSPSFLFIHEPSAGETTRRPLNDYELASRLSYFVWSSMPDEPLLALAAQGKLREPAVVQAQLQRLLADPKAEQFVRNFGGQWLSVREYGSVQPAAEYRDYDSPLKSAAEQEPLAFFAEVLAHNLPITNFIDSDFLVINDRLARHYGIDDVAGSEFRRVAIKPEHHRGGVLGMAGLMTYLADGTRTLPMRRGSWVLRELFNDPPNSPPPNAGEIQPNTAGKNLTVRQRLDLHRTDAVCASCHAKLDPYGLALENYDAIGKWRERFNGEGFRGRDAPLLDVSGELVSGAKFTTLEEYKAILLQQQDRFARAFTVKMLTYALGRPVGYTDHEVVDSLTAALKQDDYRIHRLLQEIVRSEPFLTK</sequence>
<dbReference type="KEGG" id="aagg:ETAA8_01990"/>
<dbReference type="InterPro" id="IPR009056">
    <property type="entry name" value="Cyt_c-like_dom"/>
</dbReference>
<evidence type="ECO:0000259" key="6">
    <source>
        <dbReference type="Pfam" id="PF07626"/>
    </source>
</evidence>
<evidence type="ECO:0000256" key="2">
    <source>
        <dbReference type="ARBA" id="ARBA00022723"/>
    </source>
</evidence>
<dbReference type="InterPro" id="IPR036909">
    <property type="entry name" value="Cyt_c-like_dom_sf"/>
</dbReference>
<evidence type="ECO:0000313" key="12">
    <source>
        <dbReference type="Proteomes" id="UP000315017"/>
    </source>
</evidence>
<dbReference type="Pfam" id="PF07631">
    <property type="entry name" value="PSD4"/>
    <property type="match status" value="1"/>
</dbReference>
<evidence type="ECO:0000259" key="8">
    <source>
        <dbReference type="Pfam" id="PF07631"/>
    </source>
</evidence>
<feature type="domain" description="DUF1588" evidence="7">
    <location>
        <begin position="683"/>
        <end position="779"/>
    </location>
</feature>
<evidence type="ECO:0008006" key="13">
    <source>
        <dbReference type="Google" id="ProtNLM"/>
    </source>
</evidence>
<dbReference type="Pfam" id="PF07624">
    <property type="entry name" value="PSD2"/>
    <property type="match status" value="1"/>
</dbReference>
<evidence type="ECO:0000259" key="7">
    <source>
        <dbReference type="Pfam" id="PF07627"/>
    </source>
</evidence>
<dbReference type="Pfam" id="PF13442">
    <property type="entry name" value="Cytochrome_CBB3"/>
    <property type="match status" value="1"/>
</dbReference>
<dbReference type="InterPro" id="IPR013043">
    <property type="entry name" value="DUF1595"/>
</dbReference>
<keyword evidence="1" id="KW-0349">Heme</keyword>
<dbReference type="InterPro" id="IPR013036">
    <property type="entry name" value="DUF1587"/>
</dbReference>
<evidence type="ECO:0000259" key="10">
    <source>
        <dbReference type="Pfam" id="PF13442"/>
    </source>
</evidence>
<keyword evidence="2" id="KW-0479">Metal-binding</keyword>
<evidence type="ECO:0000259" key="5">
    <source>
        <dbReference type="Pfam" id="PF07624"/>
    </source>
</evidence>
<dbReference type="GO" id="GO:0046872">
    <property type="term" value="F:metal ion binding"/>
    <property type="evidence" value="ECO:0007669"/>
    <property type="project" value="UniProtKB-KW"/>
</dbReference>
<name>A0A517Y4J2_9BACT</name>
<dbReference type="InterPro" id="IPR013039">
    <property type="entry name" value="DUF1588"/>
</dbReference>
<proteinExistence type="predicted"/>
<gene>
    <name evidence="11" type="ORF">ETAA8_01990</name>
</gene>
<feature type="domain" description="DUF1592" evidence="8">
    <location>
        <begin position="538"/>
        <end position="664"/>
    </location>
</feature>
<dbReference type="GO" id="GO:0009055">
    <property type="term" value="F:electron transfer activity"/>
    <property type="evidence" value="ECO:0007669"/>
    <property type="project" value="InterPro"/>
</dbReference>
<evidence type="ECO:0000256" key="4">
    <source>
        <dbReference type="SAM" id="SignalP"/>
    </source>
</evidence>
<evidence type="ECO:0000259" key="9">
    <source>
        <dbReference type="Pfam" id="PF07637"/>
    </source>
</evidence>
<dbReference type="Pfam" id="PF07627">
    <property type="entry name" value="PSCyt3"/>
    <property type="match status" value="1"/>
</dbReference>
<dbReference type="SUPFAM" id="SSF46626">
    <property type="entry name" value="Cytochrome c"/>
    <property type="match status" value="1"/>
</dbReference>
<keyword evidence="3" id="KW-0408">Iron</keyword>
<dbReference type="AlphaFoldDB" id="A0A517Y4J2"/>
<evidence type="ECO:0000256" key="3">
    <source>
        <dbReference type="ARBA" id="ARBA00023004"/>
    </source>
</evidence>
<dbReference type="Proteomes" id="UP000315017">
    <property type="component" value="Chromosome"/>
</dbReference>
<dbReference type="InterPro" id="IPR011478">
    <property type="entry name" value="DUF1585"/>
</dbReference>
<dbReference type="Pfam" id="PF07626">
    <property type="entry name" value="PSD3"/>
    <property type="match status" value="1"/>
</dbReference>
<feature type="chain" id="PRO_5021992652" description="DUF1592 domain-containing protein" evidence="4">
    <location>
        <begin position="20"/>
        <end position="878"/>
    </location>
</feature>
<feature type="domain" description="Cytochrome c" evidence="10">
    <location>
        <begin position="49"/>
        <end position="115"/>
    </location>
</feature>
<accession>A0A517Y4J2</accession>
<keyword evidence="12" id="KW-1185">Reference proteome</keyword>
<feature type="domain" description="DUF1587" evidence="6">
    <location>
        <begin position="136"/>
        <end position="203"/>
    </location>
</feature>
<dbReference type="InterPro" id="IPR013042">
    <property type="entry name" value="DUF1592"/>
</dbReference>
<feature type="domain" description="DUF1585" evidence="5">
    <location>
        <begin position="802"/>
        <end position="875"/>
    </location>
</feature>
<organism evidence="11 12">
    <name type="scientific">Anatilimnocola aggregata</name>
    <dbReference type="NCBI Taxonomy" id="2528021"/>
    <lineage>
        <taxon>Bacteria</taxon>
        <taxon>Pseudomonadati</taxon>
        <taxon>Planctomycetota</taxon>
        <taxon>Planctomycetia</taxon>
        <taxon>Pirellulales</taxon>
        <taxon>Pirellulaceae</taxon>
        <taxon>Anatilimnocola</taxon>
    </lineage>
</organism>
<reference evidence="11 12" key="1">
    <citation type="submission" date="2019-02" db="EMBL/GenBank/DDBJ databases">
        <title>Deep-cultivation of Planctomycetes and their phenomic and genomic characterization uncovers novel biology.</title>
        <authorList>
            <person name="Wiegand S."/>
            <person name="Jogler M."/>
            <person name="Boedeker C."/>
            <person name="Pinto D."/>
            <person name="Vollmers J."/>
            <person name="Rivas-Marin E."/>
            <person name="Kohn T."/>
            <person name="Peeters S.H."/>
            <person name="Heuer A."/>
            <person name="Rast P."/>
            <person name="Oberbeckmann S."/>
            <person name="Bunk B."/>
            <person name="Jeske O."/>
            <person name="Meyerdierks A."/>
            <person name="Storesund J.E."/>
            <person name="Kallscheuer N."/>
            <person name="Luecker S."/>
            <person name="Lage O.M."/>
            <person name="Pohl T."/>
            <person name="Merkel B.J."/>
            <person name="Hornburger P."/>
            <person name="Mueller R.-W."/>
            <person name="Bruemmer F."/>
            <person name="Labrenz M."/>
            <person name="Spormann A.M."/>
            <person name="Op den Camp H."/>
            <person name="Overmann J."/>
            <person name="Amann R."/>
            <person name="Jetten M.S.M."/>
            <person name="Mascher T."/>
            <person name="Medema M.H."/>
            <person name="Devos D.P."/>
            <person name="Kaster A.-K."/>
            <person name="Ovreas L."/>
            <person name="Rohde M."/>
            <person name="Galperin M.Y."/>
            <person name="Jogler C."/>
        </authorList>
    </citation>
    <scope>NUCLEOTIDE SEQUENCE [LARGE SCALE GENOMIC DNA]</scope>
    <source>
        <strain evidence="11 12">ETA_A8</strain>
    </source>
</reference>
<feature type="domain" description="DUF1595" evidence="9">
    <location>
        <begin position="465"/>
        <end position="527"/>
    </location>
</feature>
<evidence type="ECO:0000256" key="1">
    <source>
        <dbReference type="ARBA" id="ARBA00022617"/>
    </source>
</evidence>
<dbReference type="RefSeq" id="WP_145083557.1">
    <property type="nucleotide sequence ID" value="NZ_CP036274.1"/>
</dbReference>
<keyword evidence="4" id="KW-0732">Signal</keyword>
<dbReference type="GO" id="GO:0020037">
    <property type="term" value="F:heme binding"/>
    <property type="evidence" value="ECO:0007669"/>
    <property type="project" value="InterPro"/>
</dbReference>
<dbReference type="Pfam" id="PF07637">
    <property type="entry name" value="PSD5"/>
    <property type="match status" value="1"/>
</dbReference>